<dbReference type="AlphaFoldDB" id="A0A0E9RHK8"/>
<keyword evidence="1" id="KW-0472">Membrane</keyword>
<proteinExistence type="predicted"/>
<dbReference type="EMBL" id="GBXM01079983">
    <property type="protein sequence ID" value="JAH28594.1"/>
    <property type="molecule type" value="Transcribed_RNA"/>
</dbReference>
<evidence type="ECO:0000256" key="1">
    <source>
        <dbReference type="SAM" id="Phobius"/>
    </source>
</evidence>
<accession>A0A0E9RHK8</accession>
<keyword evidence="1" id="KW-0812">Transmembrane</keyword>
<sequence length="85" mass="9822">MGIGEKQHESPINGATKRIAERTQLSLPRLRKVTANCFDNESSLRSGHADHGDTRRKPPLDRAKIVSLKFWFCFICIYPRLHWMS</sequence>
<reference evidence="2" key="2">
    <citation type="journal article" date="2015" name="Fish Shellfish Immunol.">
        <title>Early steps in the European eel (Anguilla anguilla)-Vibrio vulnificus interaction in the gills: Role of the RtxA13 toxin.</title>
        <authorList>
            <person name="Callol A."/>
            <person name="Pajuelo D."/>
            <person name="Ebbesson L."/>
            <person name="Teles M."/>
            <person name="MacKenzie S."/>
            <person name="Amaro C."/>
        </authorList>
    </citation>
    <scope>NUCLEOTIDE SEQUENCE</scope>
</reference>
<organism evidence="2">
    <name type="scientific">Anguilla anguilla</name>
    <name type="common">European freshwater eel</name>
    <name type="synonym">Muraena anguilla</name>
    <dbReference type="NCBI Taxonomy" id="7936"/>
    <lineage>
        <taxon>Eukaryota</taxon>
        <taxon>Metazoa</taxon>
        <taxon>Chordata</taxon>
        <taxon>Craniata</taxon>
        <taxon>Vertebrata</taxon>
        <taxon>Euteleostomi</taxon>
        <taxon>Actinopterygii</taxon>
        <taxon>Neopterygii</taxon>
        <taxon>Teleostei</taxon>
        <taxon>Anguilliformes</taxon>
        <taxon>Anguillidae</taxon>
        <taxon>Anguilla</taxon>
    </lineage>
</organism>
<keyword evidence="1" id="KW-1133">Transmembrane helix</keyword>
<evidence type="ECO:0000313" key="2">
    <source>
        <dbReference type="EMBL" id="JAH28594.1"/>
    </source>
</evidence>
<reference evidence="2" key="1">
    <citation type="submission" date="2014-11" db="EMBL/GenBank/DDBJ databases">
        <authorList>
            <person name="Amaro Gonzalez C."/>
        </authorList>
    </citation>
    <scope>NUCLEOTIDE SEQUENCE</scope>
</reference>
<feature type="transmembrane region" description="Helical" evidence="1">
    <location>
        <begin position="65"/>
        <end position="83"/>
    </location>
</feature>
<protein>
    <submittedName>
        <fullName evidence="2">Uncharacterized protein</fullName>
    </submittedName>
</protein>
<name>A0A0E9RHK8_ANGAN</name>